<feature type="region of interest" description="Disordered" evidence="1">
    <location>
        <begin position="62"/>
        <end position="85"/>
    </location>
</feature>
<dbReference type="Proteomes" id="UP000690515">
    <property type="component" value="Unassembled WGS sequence"/>
</dbReference>
<gene>
    <name evidence="2" type="ORF">KCG35_03560</name>
</gene>
<evidence type="ECO:0000313" key="2">
    <source>
        <dbReference type="EMBL" id="MBU2710128.1"/>
    </source>
</evidence>
<protein>
    <submittedName>
        <fullName evidence="2">Uncharacterized protein</fullName>
    </submittedName>
</protein>
<sequence>MRTLTMSSLTNSSLKQLQQAVAEMQQMEAALALSYYQCSEVIKQMQQVREAFGNHFMKASPTPIITSSHNKTRLQDNCSYPPKNK</sequence>
<dbReference type="EMBL" id="JAGSOY010000005">
    <property type="protein sequence ID" value="MBU2710128.1"/>
    <property type="molecule type" value="Genomic_DNA"/>
</dbReference>
<comment type="caution">
    <text evidence="2">The sequence shown here is derived from an EMBL/GenBank/DDBJ whole genome shotgun (WGS) entry which is preliminary data.</text>
</comment>
<evidence type="ECO:0000256" key="1">
    <source>
        <dbReference type="SAM" id="MobiDB-lite"/>
    </source>
</evidence>
<evidence type="ECO:0000313" key="3">
    <source>
        <dbReference type="Proteomes" id="UP000690515"/>
    </source>
</evidence>
<reference evidence="2 3" key="1">
    <citation type="submission" date="2021-04" db="EMBL/GenBank/DDBJ databases">
        <authorList>
            <person name="Pira H."/>
            <person name="Risdian C."/>
            <person name="Wink J."/>
        </authorList>
    </citation>
    <scope>NUCLEOTIDE SEQUENCE [LARGE SCALE GENOMIC DNA]</scope>
    <source>
        <strain evidence="2 3">WH53</strain>
    </source>
</reference>
<dbReference type="RefSeq" id="WP_215818297.1">
    <property type="nucleotide sequence ID" value="NZ_JAGSOY010000005.1"/>
</dbReference>
<accession>A0ABS5Z875</accession>
<name>A0ABS5Z875_9GAMM</name>
<keyword evidence="3" id="KW-1185">Reference proteome</keyword>
<organism evidence="2 3">
    <name type="scientific">Zooshikella harenae</name>
    <dbReference type="NCBI Taxonomy" id="2827238"/>
    <lineage>
        <taxon>Bacteria</taxon>
        <taxon>Pseudomonadati</taxon>
        <taxon>Pseudomonadota</taxon>
        <taxon>Gammaproteobacteria</taxon>
        <taxon>Oceanospirillales</taxon>
        <taxon>Zooshikellaceae</taxon>
        <taxon>Zooshikella</taxon>
    </lineage>
</organism>
<proteinExistence type="predicted"/>